<dbReference type="PANTHER" id="PTHR43101">
    <property type="entry name" value="BETA-FRUCTOSIDASE"/>
    <property type="match status" value="1"/>
</dbReference>
<dbReference type="SUPFAM" id="SSF75005">
    <property type="entry name" value="Arabinanase/levansucrase/invertase"/>
    <property type="match status" value="1"/>
</dbReference>
<dbReference type="SMART" id="SM00640">
    <property type="entry name" value="Glyco_32"/>
    <property type="match status" value="1"/>
</dbReference>
<dbReference type="EC" id="3.2.1.26" evidence="2"/>
<evidence type="ECO:0000313" key="7">
    <source>
        <dbReference type="EMBL" id="KKN96971.1"/>
    </source>
</evidence>
<comment type="similarity">
    <text evidence="1">Belongs to the glycosyl hydrolase 32 family.</text>
</comment>
<dbReference type="EMBL" id="LAZR01000061">
    <property type="protein sequence ID" value="KKN96971.1"/>
    <property type="molecule type" value="Genomic_DNA"/>
</dbReference>
<evidence type="ECO:0000256" key="4">
    <source>
        <dbReference type="ARBA" id="ARBA00023295"/>
    </source>
</evidence>
<organism evidence="7">
    <name type="scientific">marine sediment metagenome</name>
    <dbReference type="NCBI Taxonomy" id="412755"/>
    <lineage>
        <taxon>unclassified sequences</taxon>
        <taxon>metagenomes</taxon>
        <taxon>ecological metagenomes</taxon>
    </lineage>
</organism>
<dbReference type="GO" id="GO:0005975">
    <property type="term" value="P:carbohydrate metabolic process"/>
    <property type="evidence" value="ECO:0007669"/>
    <property type="project" value="InterPro"/>
</dbReference>
<dbReference type="Gene3D" id="2.60.120.560">
    <property type="entry name" value="Exo-inulinase, domain 1"/>
    <property type="match status" value="1"/>
</dbReference>
<evidence type="ECO:0000256" key="1">
    <source>
        <dbReference type="ARBA" id="ARBA00009902"/>
    </source>
</evidence>
<keyword evidence="4" id="KW-0326">Glycosidase</keyword>
<accession>A0A0F9XD69</accession>
<evidence type="ECO:0000256" key="3">
    <source>
        <dbReference type="ARBA" id="ARBA00022801"/>
    </source>
</evidence>
<dbReference type="Gene3D" id="2.115.10.20">
    <property type="entry name" value="Glycosyl hydrolase domain, family 43"/>
    <property type="match status" value="1"/>
</dbReference>
<keyword evidence="3" id="KW-0378">Hydrolase</keyword>
<dbReference type="Pfam" id="PF00251">
    <property type="entry name" value="Glyco_hydro_32N"/>
    <property type="match status" value="1"/>
</dbReference>
<name>A0A0F9XD69_9ZZZZ</name>
<dbReference type="GO" id="GO:0004564">
    <property type="term" value="F:beta-fructofuranosidase activity"/>
    <property type="evidence" value="ECO:0007669"/>
    <property type="project" value="UniProtKB-EC"/>
</dbReference>
<sequence>MQAHQADADTKRAIVAERVASDAQAPHYHFIAPEGVAMPFDPNGAIFWKGKYHLFYIFQDPGLPHGGHCWGHASSTDLLHWTFHPTALAAAEGDPEVGIFSGGACISPDGVPTLIYHGCGCGTCIATSEDDDLIVWTKSPHNPVIAEPVEGGPGWGVYNVFDPHPWVEGDTAYVALGAKVKPHDIRDTLYLFRSLDMVNWEYLRQFYAPNPHWTGEEEDCACPDFFPIGDRYMLSCISHPRGARYYLGRYDNGTFVPEEHHRMNFPGGSCFAPESLLDDRGRRIFWAWVIDQRRGEDFWSEAIGVMTMPRVLALDADGQLLINPPAEFEQLRSNYRGKTDLVVDDGQERAVAGINGDVMELSVEATAPERGQFGLWVRVSEDRQERTGIIFDPTEGTLSVDADHASLSGNVFYGYKMMLAGWQEDVRIQQAPFDLKEGEKLHLRIFIDKSILEVYANGRQCITQRIYPTRADAVGVHVFSRGGPTTIHSLDAWDLATTNGVAAGQASLGG</sequence>
<reference evidence="7" key="1">
    <citation type="journal article" date="2015" name="Nature">
        <title>Complex archaea that bridge the gap between prokaryotes and eukaryotes.</title>
        <authorList>
            <person name="Spang A."/>
            <person name="Saw J.H."/>
            <person name="Jorgensen S.L."/>
            <person name="Zaremba-Niedzwiedzka K."/>
            <person name="Martijn J."/>
            <person name="Lind A.E."/>
            <person name="van Eijk R."/>
            <person name="Schleper C."/>
            <person name="Guy L."/>
            <person name="Ettema T.J."/>
        </authorList>
    </citation>
    <scope>NUCLEOTIDE SEQUENCE</scope>
</reference>
<dbReference type="PANTHER" id="PTHR43101:SF1">
    <property type="entry name" value="BETA-FRUCTOSIDASE"/>
    <property type="match status" value="1"/>
</dbReference>
<evidence type="ECO:0000256" key="2">
    <source>
        <dbReference type="ARBA" id="ARBA00012758"/>
    </source>
</evidence>
<dbReference type="InterPro" id="IPR013189">
    <property type="entry name" value="Glyco_hydro_32_C"/>
</dbReference>
<feature type="domain" description="Glycosyl hydrolase family 32 C-terminal" evidence="6">
    <location>
        <begin position="327"/>
        <end position="494"/>
    </location>
</feature>
<proteinExistence type="inferred from homology"/>
<gene>
    <name evidence="7" type="ORF">LCGC14_0162210</name>
</gene>
<dbReference type="SUPFAM" id="SSF49899">
    <property type="entry name" value="Concanavalin A-like lectins/glucanases"/>
    <property type="match status" value="1"/>
</dbReference>
<evidence type="ECO:0000259" key="6">
    <source>
        <dbReference type="Pfam" id="PF08244"/>
    </source>
</evidence>
<protein>
    <recommendedName>
        <fullName evidence="2">beta-fructofuranosidase</fullName>
        <ecNumber evidence="2">3.2.1.26</ecNumber>
    </recommendedName>
</protein>
<evidence type="ECO:0000259" key="5">
    <source>
        <dbReference type="Pfam" id="PF00251"/>
    </source>
</evidence>
<dbReference type="Pfam" id="PF08244">
    <property type="entry name" value="Glyco_hydro_32C"/>
    <property type="match status" value="1"/>
</dbReference>
<dbReference type="AlphaFoldDB" id="A0A0F9XD69"/>
<dbReference type="InterPro" id="IPR023296">
    <property type="entry name" value="Glyco_hydro_beta-prop_sf"/>
</dbReference>
<dbReference type="InterPro" id="IPR051214">
    <property type="entry name" value="GH32_Enzymes"/>
</dbReference>
<feature type="domain" description="Glycosyl hydrolase family 32 N-terminal" evidence="5">
    <location>
        <begin position="41"/>
        <end position="324"/>
    </location>
</feature>
<dbReference type="InterPro" id="IPR013320">
    <property type="entry name" value="ConA-like_dom_sf"/>
</dbReference>
<comment type="caution">
    <text evidence="7">The sequence shown here is derived from an EMBL/GenBank/DDBJ whole genome shotgun (WGS) entry which is preliminary data.</text>
</comment>
<dbReference type="CDD" id="cd08996">
    <property type="entry name" value="GH32_FFase"/>
    <property type="match status" value="1"/>
</dbReference>
<dbReference type="InterPro" id="IPR013148">
    <property type="entry name" value="Glyco_hydro_32_N"/>
</dbReference>
<dbReference type="InterPro" id="IPR001362">
    <property type="entry name" value="Glyco_hydro_32"/>
</dbReference>